<name>A0AAD3Y9D6_9TREE</name>
<evidence type="ECO:0000313" key="4">
    <source>
        <dbReference type="Proteomes" id="UP001222932"/>
    </source>
</evidence>
<reference evidence="3" key="1">
    <citation type="journal article" date="2023" name="BMC Genomics">
        <title>Chromosome-level genome assemblies of Cutaneotrichosporon spp. (Trichosporonales, Basidiomycota) reveal imbalanced evolution between nucleotide sequences and chromosome synteny.</title>
        <authorList>
            <person name="Kobayashi Y."/>
            <person name="Kayamori A."/>
            <person name="Aoki K."/>
            <person name="Shiwa Y."/>
            <person name="Matsutani M."/>
            <person name="Fujita N."/>
            <person name="Sugita T."/>
            <person name="Iwasaki W."/>
            <person name="Tanaka N."/>
            <person name="Takashima M."/>
        </authorList>
    </citation>
    <scope>NUCLEOTIDE SEQUENCE</scope>
    <source>
        <strain evidence="3">HIS016</strain>
    </source>
</reference>
<dbReference type="InterPro" id="IPR036322">
    <property type="entry name" value="WD40_repeat_dom_sf"/>
</dbReference>
<protein>
    <recommendedName>
        <fullName evidence="2">Thioredoxin domain-containing protein</fullName>
    </recommendedName>
</protein>
<dbReference type="AlphaFoldDB" id="A0AAD3Y9D6"/>
<dbReference type="CDD" id="cd02989">
    <property type="entry name" value="Phd_like_TxnDC9"/>
    <property type="match status" value="1"/>
</dbReference>
<reference evidence="3" key="2">
    <citation type="submission" date="2023-06" db="EMBL/GenBank/DDBJ databases">
        <authorList>
            <person name="Kobayashi Y."/>
            <person name="Kayamori A."/>
            <person name="Aoki K."/>
            <person name="Shiwa Y."/>
            <person name="Fujita N."/>
            <person name="Sugita T."/>
            <person name="Iwasaki W."/>
            <person name="Tanaka N."/>
            <person name="Takashima M."/>
        </authorList>
    </citation>
    <scope>NUCLEOTIDE SEQUENCE</scope>
    <source>
        <strain evidence="3">HIS016</strain>
    </source>
</reference>
<evidence type="ECO:0000256" key="1">
    <source>
        <dbReference type="SAM" id="MobiDB-lite"/>
    </source>
</evidence>
<dbReference type="Gene3D" id="3.40.30.10">
    <property type="entry name" value="Glutaredoxin"/>
    <property type="match status" value="1"/>
</dbReference>
<dbReference type="InterPro" id="IPR036249">
    <property type="entry name" value="Thioredoxin-like_sf"/>
</dbReference>
<dbReference type="SUPFAM" id="SSF50978">
    <property type="entry name" value="WD40 repeat-like"/>
    <property type="match status" value="1"/>
</dbReference>
<dbReference type="Proteomes" id="UP001222932">
    <property type="component" value="Unassembled WGS sequence"/>
</dbReference>
<dbReference type="PROSITE" id="PS51352">
    <property type="entry name" value="THIOREDOXIN_2"/>
    <property type="match status" value="1"/>
</dbReference>
<feature type="region of interest" description="Disordered" evidence="1">
    <location>
        <begin position="1"/>
        <end position="101"/>
    </location>
</feature>
<gene>
    <name evidence="3" type="ORF">CspeluHIS016_0113570</name>
</gene>
<feature type="region of interest" description="Disordered" evidence="1">
    <location>
        <begin position="895"/>
        <end position="925"/>
    </location>
</feature>
<dbReference type="SUPFAM" id="SSF52833">
    <property type="entry name" value="Thioredoxin-like"/>
    <property type="match status" value="1"/>
</dbReference>
<evidence type="ECO:0000259" key="2">
    <source>
        <dbReference type="PROSITE" id="PS51352"/>
    </source>
</evidence>
<accession>A0AAD3Y9D6</accession>
<organism evidence="3 4">
    <name type="scientific">Cutaneotrichosporon spelunceum</name>
    <dbReference type="NCBI Taxonomy" id="1672016"/>
    <lineage>
        <taxon>Eukaryota</taxon>
        <taxon>Fungi</taxon>
        <taxon>Dikarya</taxon>
        <taxon>Basidiomycota</taxon>
        <taxon>Agaricomycotina</taxon>
        <taxon>Tremellomycetes</taxon>
        <taxon>Trichosporonales</taxon>
        <taxon>Trichosporonaceae</taxon>
        <taxon>Cutaneotrichosporon</taxon>
    </lineage>
</organism>
<dbReference type="InterPro" id="IPR013766">
    <property type="entry name" value="Thioredoxin_domain"/>
</dbReference>
<sequence length="942" mass="102282">MSSEAGSPGSDGSDFRPPSDEGGDSDEYMDQVGLEADEPASDDSSYDDEEDIKPAVRPGRGRGRGRGGARTPRGRGTGTRAARKSGGVAFTTGTPKRAPSEAFGPSTIAAVAESDLMGMPPAYREYLLSSSVVVVKGPDWKKEYYPNTGGTRVPVFPLGPVTPFTSHLKNPPNVPGLEGRMSEIQVLQDEERGSARTEARRLASRNKAKRFGLLEPWQVWEGEGWWPEMAEGAVGGDGPMEGWTWRNDVRLGLENVGRGWAEKVVPSTLGETHLGKGKQVILNVGQHDALKRVELASFMSAPIENASEASTGFVFNAGGPVWGLDWCPYPERLSAERDWALHLAVSTLPSDPPIGGRCAPETPGAIQIWSVPSAGDAMPRCEIVLCIEGGPVSDLKWMPMGAWDELDNECPKLGIVAAVQFDGSVSFYSVPEPQTLRAEVGADGLVYVRAAPLLKISVPDASVTCIDWLGGRRLVTGLSNGAIAVWEVDVTSSEPPLPSSLTTIGLGPVRSVAAGRVPPTTADGEYDYTGDSVYVASATWEGTISLTDLRDPAGTMEINRSRLPVMAVAWTPQGVTPLYADVDYMVTASQLRNDGPSTHLLAPHRGPVWSIATSDYHTMIASAASDGALIISTFSLGFYRRKLAGLLYYRLYELDYDEVSGEYRMVDDFKPETSGIEEAIKHAGKKKSSAKDAQMWAPEKGDVQTIKTAAWSRNVALHRTVWHTGGGLASAGQSSPDISDSELLEGLEEKFDMGAERERRMQALRDESQRLKTLNETEYGKVVTYGDEKKLIERMSKDKWVIIHFFHPDFPRCRIMDARLDELAPKHPHTLFLRASVADTPFLINKLGVQVLPCVYVFVDGKGVDRLIGFEELGQTDQFSTSALEFRLQQSGALPSGPVSLASMLGKAKDESDDEDEDRFRDKSRRGKVGIRNGLAFGVDDE</sequence>
<dbReference type="InterPro" id="IPR015943">
    <property type="entry name" value="WD40/YVTN_repeat-like_dom_sf"/>
</dbReference>
<dbReference type="PANTHER" id="PTHR21148">
    <property type="entry name" value="THIOREDOXIN DOMAIN-CONTAINING PROTEIN 9"/>
    <property type="match status" value="1"/>
</dbReference>
<comment type="caution">
    <text evidence="3">The sequence shown here is derived from an EMBL/GenBank/DDBJ whole genome shotgun (WGS) entry which is preliminary data.</text>
</comment>
<evidence type="ECO:0000313" key="3">
    <source>
        <dbReference type="EMBL" id="GMK54771.1"/>
    </source>
</evidence>
<proteinExistence type="predicted"/>
<feature type="domain" description="Thioredoxin" evidence="2">
    <location>
        <begin position="729"/>
        <end position="889"/>
    </location>
</feature>
<dbReference type="EMBL" id="BTCM01000001">
    <property type="protein sequence ID" value="GMK54771.1"/>
    <property type="molecule type" value="Genomic_DNA"/>
</dbReference>
<dbReference type="Pfam" id="PF00400">
    <property type="entry name" value="WD40"/>
    <property type="match status" value="1"/>
</dbReference>
<dbReference type="SMART" id="SM00320">
    <property type="entry name" value="WD40"/>
    <property type="match status" value="3"/>
</dbReference>
<feature type="compositionally biased region" description="Acidic residues" evidence="1">
    <location>
        <begin position="21"/>
        <end position="51"/>
    </location>
</feature>
<keyword evidence="4" id="KW-1185">Reference proteome</keyword>
<dbReference type="Gene3D" id="2.130.10.10">
    <property type="entry name" value="YVTN repeat-like/Quinoprotein amine dehydrogenase"/>
    <property type="match status" value="2"/>
</dbReference>
<dbReference type="InterPro" id="IPR001680">
    <property type="entry name" value="WD40_rpt"/>
</dbReference>